<dbReference type="Pfam" id="PF02709">
    <property type="entry name" value="Glyco_transf_7C"/>
    <property type="match status" value="1"/>
</dbReference>
<keyword evidence="8" id="KW-1185">Reference proteome</keyword>
<reference evidence="7" key="1">
    <citation type="submission" date="2022-08" db="EMBL/GenBank/DDBJ databases">
        <title>Whole genome sequencing of non-tuberculosis mycobacteria type-strains.</title>
        <authorList>
            <person name="Igarashi Y."/>
            <person name="Osugi A."/>
            <person name="Mitarai S."/>
        </authorList>
    </citation>
    <scope>NUCLEOTIDE SEQUENCE</scope>
    <source>
        <strain evidence="7">DSM 45127</strain>
    </source>
</reference>
<dbReference type="PANTHER" id="PTHR43179:SF12">
    <property type="entry name" value="GALACTOFURANOSYLTRANSFERASE GLFT2"/>
    <property type="match status" value="1"/>
</dbReference>
<feature type="domain" description="Galactosyltransferase C-terminal" evidence="6">
    <location>
        <begin position="160"/>
        <end position="220"/>
    </location>
</feature>
<dbReference type="InterPro" id="IPR027791">
    <property type="entry name" value="Galactosyl_T_C"/>
</dbReference>
<dbReference type="InterPro" id="IPR029044">
    <property type="entry name" value="Nucleotide-diphossugar_trans"/>
</dbReference>
<comment type="pathway">
    <text evidence="1">Cell wall biogenesis; cell wall polysaccharide biosynthesis.</text>
</comment>
<evidence type="ECO:0000256" key="4">
    <source>
        <dbReference type="ARBA" id="ARBA00022679"/>
    </source>
</evidence>
<evidence type="ECO:0000313" key="8">
    <source>
        <dbReference type="Proteomes" id="UP001055336"/>
    </source>
</evidence>
<proteinExistence type="inferred from homology"/>
<name>A0ABY3VN77_9MYCO</name>
<evidence type="ECO:0000256" key="5">
    <source>
        <dbReference type="ARBA" id="ARBA00023316"/>
    </source>
</evidence>
<dbReference type="GO" id="GO:0008483">
    <property type="term" value="F:transaminase activity"/>
    <property type="evidence" value="ECO:0007669"/>
    <property type="project" value="UniProtKB-KW"/>
</dbReference>
<dbReference type="GO" id="GO:0016757">
    <property type="term" value="F:glycosyltransferase activity"/>
    <property type="evidence" value="ECO:0007669"/>
    <property type="project" value="UniProtKB-KW"/>
</dbReference>
<evidence type="ECO:0000256" key="3">
    <source>
        <dbReference type="ARBA" id="ARBA00022676"/>
    </source>
</evidence>
<sequence length="276" mass="30378">MRTAVITTVSGRGAHLRRQLHGLLRSTRQPDMHIVVALGDRRVAGIVADAGSPAVVLDLEVGEPLPLAYGRNQGAAAALRESAELLVFLDVDCIPHTELIGRYHDVAEDPHYAQALLCGPVTYLPPPGPRGYPMEELPAQTNPHPARPDPPAGEVVQTVNYQLFWSLSFAVRAQTWTNLGGFCERYRGYGGEDTDFAQCASAQHISMYWVGGAHAYHQYHPTADPPVQHVDDIIRNAVIFHRRWGWWPMQGWLAGFERAGLITRDALGRPVSAARS</sequence>
<keyword evidence="5" id="KW-0961">Cell wall biogenesis/degradation</keyword>
<dbReference type="Gene3D" id="3.90.550.10">
    <property type="entry name" value="Spore Coat Polysaccharide Biosynthesis Protein SpsA, Chain A"/>
    <property type="match status" value="1"/>
</dbReference>
<evidence type="ECO:0000259" key="6">
    <source>
        <dbReference type="Pfam" id="PF02709"/>
    </source>
</evidence>
<evidence type="ECO:0000256" key="2">
    <source>
        <dbReference type="ARBA" id="ARBA00006739"/>
    </source>
</evidence>
<gene>
    <name evidence="7" type="ORF">MKK62_06245</name>
</gene>
<evidence type="ECO:0000256" key="1">
    <source>
        <dbReference type="ARBA" id="ARBA00004776"/>
    </source>
</evidence>
<dbReference type="EMBL" id="CP092488">
    <property type="protein sequence ID" value="UMB70886.1"/>
    <property type="molecule type" value="Genomic_DNA"/>
</dbReference>
<evidence type="ECO:0000313" key="7">
    <source>
        <dbReference type="EMBL" id="UMB70886.1"/>
    </source>
</evidence>
<dbReference type="Proteomes" id="UP001055336">
    <property type="component" value="Chromosome"/>
</dbReference>
<organism evidence="7 8">
    <name type="scientific">Mycobacterium paraterrae</name>
    <dbReference type="NCBI Taxonomy" id="577492"/>
    <lineage>
        <taxon>Bacteria</taxon>
        <taxon>Bacillati</taxon>
        <taxon>Actinomycetota</taxon>
        <taxon>Actinomycetes</taxon>
        <taxon>Mycobacteriales</taxon>
        <taxon>Mycobacteriaceae</taxon>
        <taxon>Mycobacterium</taxon>
    </lineage>
</organism>
<protein>
    <submittedName>
        <fullName evidence="7">Galactosyltransferase-related protein</fullName>
    </submittedName>
</protein>
<comment type="similarity">
    <text evidence="2">Belongs to the glycosyltransferase 2 family.</text>
</comment>
<accession>A0ABY3VN77</accession>
<dbReference type="PANTHER" id="PTHR43179">
    <property type="entry name" value="RHAMNOSYLTRANSFERASE WBBL"/>
    <property type="match status" value="1"/>
</dbReference>
<dbReference type="RefSeq" id="WP_240262644.1">
    <property type="nucleotide sequence ID" value="NZ_CP092488.2"/>
</dbReference>
<keyword evidence="3 7" id="KW-0328">Glycosyltransferase</keyword>
<dbReference type="SUPFAM" id="SSF53448">
    <property type="entry name" value="Nucleotide-diphospho-sugar transferases"/>
    <property type="match status" value="1"/>
</dbReference>
<keyword evidence="4" id="KW-0808">Transferase</keyword>